<reference evidence="1" key="1">
    <citation type="submission" date="2015-03" db="EMBL/GenBank/DDBJ databases">
        <authorList>
            <consortium name="Pathogen Informatics"/>
            <person name="Murphy D."/>
        </authorList>
    </citation>
    <scope>NUCLEOTIDE SEQUENCE</scope>
    <source>
        <strain evidence="1">N09902308</strain>
    </source>
</reference>
<dbReference type="EMBL" id="CSBK01001392">
    <property type="protein sequence ID" value="COY61776.1"/>
    <property type="molecule type" value="Genomic_DNA"/>
</dbReference>
<evidence type="ECO:0000313" key="1">
    <source>
        <dbReference type="EMBL" id="COY61776.1"/>
    </source>
</evidence>
<gene>
    <name evidence="2" type="ORF">DSJ38_00975</name>
    <name evidence="1" type="ORF">ERS007739_02882</name>
</gene>
<evidence type="ECO:0000313" key="3">
    <source>
        <dbReference type="Proteomes" id="UP000039021"/>
    </source>
</evidence>
<dbReference type="AlphaFoldDB" id="A0A0U0TTF7"/>
<name>A0A0U0TTF7_MYCTX</name>
<dbReference type="EMBL" id="QTBD01000011">
    <property type="protein sequence ID" value="REQ57167.1"/>
    <property type="molecule type" value="Genomic_DNA"/>
</dbReference>
<proteinExistence type="predicted"/>
<evidence type="ECO:0000313" key="4">
    <source>
        <dbReference type="Proteomes" id="UP000256381"/>
    </source>
</evidence>
<protein>
    <submittedName>
        <fullName evidence="1">Uncharacterized protein</fullName>
    </submittedName>
</protein>
<dbReference type="Proteomes" id="UP000039021">
    <property type="component" value="Unassembled WGS sequence"/>
</dbReference>
<organism evidence="1 3">
    <name type="scientific">Mycobacterium tuberculosis</name>
    <dbReference type="NCBI Taxonomy" id="1773"/>
    <lineage>
        <taxon>Bacteria</taxon>
        <taxon>Bacillati</taxon>
        <taxon>Actinomycetota</taxon>
        <taxon>Actinomycetes</taxon>
        <taxon>Mycobacteriales</taxon>
        <taxon>Mycobacteriaceae</taxon>
        <taxon>Mycobacterium</taxon>
        <taxon>Mycobacterium tuberculosis complex</taxon>
    </lineage>
</organism>
<reference evidence="2 4" key="3">
    <citation type="journal article" date="2017" name="N. Engl. J. Med.">
        <title>Transmission of Extensively Drug-Resistant Tuberculosis in South Africa.</title>
        <authorList>
            <person name="Shah N.S."/>
            <person name="Auld S.C."/>
            <person name="Brust J.C."/>
            <person name="Mathema B."/>
            <person name="Ismail N."/>
            <person name="Moodley P."/>
            <person name="Mlisana K."/>
            <person name="Allana S."/>
            <person name="Campbell A."/>
            <person name="Mthiyane T."/>
            <person name="Morris N."/>
            <person name="Mpangase P."/>
            <person name="van der Meulen H."/>
            <person name="Omar S.V."/>
            <person name="Brown T.S."/>
            <person name="Narechania A."/>
            <person name="Shaskina E."/>
            <person name="Kapwata T."/>
            <person name="Kreiswirth B."/>
            <person name="Gandhi N.R."/>
        </authorList>
    </citation>
    <scope>NUCLEOTIDE SEQUENCE [LARGE SCALE GENOMIC DNA]</scope>
    <source>
        <strain evidence="2 4">32301_S10</strain>
    </source>
</reference>
<accession>A0A0U0TTF7</accession>
<evidence type="ECO:0000313" key="2">
    <source>
        <dbReference type="EMBL" id="REQ57167.1"/>
    </source>
</evidence>
<comment type="caution">
    <text evidence="1">The sequence shown here is derived from an EMBL/GenBank/DDBJ whole genome shotgun (WGS) entry which is preliminary data.</text>
</comment>
<reference evidence="2" key="4">
    <citation type="submission" date="2018-07" db="EMBL/GenBank/DDBJ databases">
        <authorList>
            <person name="Shah S."/>
            <person name="Brown T."/>
            <person name="Auld S."/>
            <person name="Bratton K."/>
            <person name="Narechania A."/>
            <person name="Mathema B."/>
            <person name="Gandhi N."/>
        </authorList>
    </citation>
    <scope>NUCLEOTIDE SEQUENCE</scope>
    <source>
        <strain evidence="2">32301_S10</strain>
    </source>
</reference>
<dbReference type="Proteomes" id="UP000256381">
    <property type="component" value="Unassembled WGS sequence"/>
</dbReference>
<sequence length="63" mass="6263">MLPDAQLVLAGVADRGVFDMTLHVGADGLETATTARAVAVARSGMDCVAGDASGATSCLRGEL</sequence>
<reference evidence="3" key="2">
    <citation type="submission" date="2015-03" db="EMBL/GenBank/DDBJ databases">
        <authorList>
            <consortium name="Pathogen Informatics"/>
        </authorList>
    </citation>
    <scope>NUCLEOTIDE SEQUENCE [LARGE SCALE GENOMIC DNA]</scope>
    <source>
        <strain evidence="3">N09902308</strain>
    </source>
</reference>